<evidence type="ECO:0000256" key="2">
    <source>
        <dbReference type="ARBA" id="ARBA00022475"/>
    </source>
</evidence>
<dbReference type="InterPro" id="IPR017039">
    <property type="entry name" value="Virul_fac_BrkB"/>
</dbReference>
<reference evidence="7 8" key="1">
    <citation type="submission" date="2018-10" db="EMBL/GenBank/DDBJ databases">
        <title>Natronolimnobius sp. XQ-INN 246 isolated from Inner Mongolia Autonomous Region of China.</title>
        <authorList>
            <person name="Xue Q."/>
        </authorList>
    </citation>
    <scope>NUCLEOTIDE SEQUENCE [LARGE SCALE GENOMIC DNA]</scope>
    <source>
        <strain evidence="7 8">XQ-INN 246</strain>
    </source>
</reference>
<dbReference type="PANTHER" id="PTHR30213">
    <property type="entry name" value="INNER MEMBRANE PROTEIN YHJD"/>
    <property type="match status" value="1"/>
</dbReference>
<evidence type="ECO:0000256" key="3">
    <source>
        <dbReference type="ARBA" id="ARBA00022692"/>
    </source>
</evidence>
<comment type="caution">
    <text evidence="7">The sequence shown here is derived from an EMBL/GenBank/DDBJ whole genome shotgun (WGS) entry which is preliminary data.</text>
</comment>
<sequence>MDVTTTIASVYRTATDREITFLAAAFAYYAFVSLIPMVLLALVVGSVLGGEETAQQLILVAGDFLPDAGEALVTEALTTEAGRAEATVVALAVATWGALKVFRGLSKAFDTVYDEVVEESLLEEVRDGVIVIVAGAGALLLMIVVGTVLGVVAGTIPFASAMSWLVLLIGLVLVFLPVYYVLPPISVSVSEILPGTIVAAVGWTALQVGFQVYAGNAGQYEAYGAVGAVLLLVTFLYFAGIIVLLGAVVNVVHSEPTLAE</sequence>
<dbReference type="PANTHER" id="PTHR30213:SF0">
    <property type="entry name" value="UPF0761 MEMBRANE PROTEIN YIHY"/>
    <property type="match status" value="1"/>
</dbReference>
<keyword evidence="3 6" id="KW-0812">Transmembrane</keyword>
<evidence type="ECO:0000256" key="5">
    <source>
        <dbReference type="ARBA" id="ARBA00023136"/>
    </source>
</evidence>
<feature type="transmembrane region" description="Helical" evidence="6">
    <location>
        <begin position="222"/>
        <end position="249"/>
    </location>
</feature>
<gene>
    <name evidence="7" type="ORF">D8Y22_13965</name>
</gene>
<protein>
    <submittedName>
        <fullName evidence="7">YihY/virulence factor BrkB family protein</fullName>
    </submittedName>
</protein>
<dbReference type="OrthoDB" id="204872at2157"/>
<keyword evidence="4 6" id="KW-1133">Transmembrane helix</keyword>
<feature type="transmembrane region" description="Helical" evidence="6">
    <location>
        <begin position="161"/>
        <end position="180"/>
    </location>
</feature>
<dbReference type="NCBIfam" id="TIGR00765">
    <property type="entry name" value="yihY_not_rbn"/>
    <property type="match status" value="1"/>
</dbReference>
<dbReference type="Pfam" id="PF03631">
    <property type="entry name" value="Virul_fac_BrkB"/>
    <property type="match status" value="1"/>
</dbReference>
<dbReference type="PIRSF" id="PIRSF035875">
    <property type="entry name" value="RNase_BN"/>
    <property type="match status" value="1"/>
</dbReference>
<dbReference type="RefSeq" id="WP_141465298.1">
    <property type="nucleotide sequence ID" value="NZ_RBZW01000039.1"/>
</dbReference>
<accession>A0A4S3TJB0</accession>
<dbReference type="Proteomes" id="UP000318864">
    <property type="component" value="Unassembled WGS sequence"/>
</dbReference>
<name>A0A4S3TJB0_9EURY</name>
<keyword evidence="5 6" id="KW-0472">Membrane</keyword>
<dbReference type="EMBL" id="RBZW01000039">
    <property type="protein sequence ID" value="THE64169.1"/>
    <property type="molecule type" value="Genomic_DNA"/>
</dbReference>
<evidence type="ECO:0000256" key="6">
    <source>
        <dbReference type="SAM" id="Phobius"/>
    </source>
</evidence>
<keyword evidence="8" id="KW-1185">Reference proteome</keyword>
<evidence type="ECO:0000256" key="4">
    <source>
        <dbReference type="ARBA" id="ARBA00022989"/>
    </source>
</evidence>
<feature type="transmembrane region" description="Helical" evidence="6">
    <location>
        <begin position="129"/>
        <end position="154"/>
    </location>
</feature>
<keyword evidence="2" id="KW-1003">Cell membrane</keyword>
<evidence type="ECO:0000313" key="7">
    <source>
        <dbReference type="EMBL" id="THE64169.1"/>
    </source>
</evidence>
<feature type="transmembrane region" description="Helical" evidence="6">
    <location>
        <begin position="21"/>
        <end position="44"/>
    </location>
</feature>
<comment type="subcellular location">
    <subcellularLocation>
        <location evidence="1">Cell membrane</location>
        <topology evidence="1">Multi-pass membrane protein</topology>
    </subcellularLocation>
</comment>
<feature type="transmembrane region" description="Helical" evidence="6">
    <location>
        <begin position="192"/>
        <end position="210"/>
    </location>
</feature>
<dbReference type="AlphaFoldDB" id="A0A4S3TJB0"/>
<organism evidence="7 8">
    <name type="scientific">Salinadaptatus halalkaliphilus</name>
    <dbReference type="NCBI Taxonomy" id="2419781"/>
    <lineage>
        <taxon>Archaea</taxon>
        <taxon>Methanobacteriati</taxon>
        <taxon>Methanobacteriota</taxon>
        <taxon>Stenosarchaea group</taxon>
        <taxon>Halobacteria</taxon>
        <taxon>Halobacteriales</taxon>
        <taxon>Natrialbaceae</taxon>
        <taxon>Salinadaptatus</taxon>
    </lineage>
</organism>
<evidence type="ECO:0000313" key="8">
    <source>
        <dbReference type="Proteomes" id="UP000318864"/>
    </source>
</evidence>
<proteinExistence type="predicted"/>
<evidence type="ECO:0000256" key="1">
    <source>
        <dbReference type="ARBA" id="ARBA00004651"/>
    </source>
</evidence>
<dbReference type="GO" id="GO:0005886">
    <property type="term" value="C:plasma membrane"/>
    <property type="evidence" value="ECO:0007669"/>
    <property type="project" value="UniProtKB-SubCell"/>
</dbReference>